<protein>
    <submittedName>
        <fullName evidence="1">Uncharacterized protein</fullName>
    </submittedName>
</protein>
<accession>A0A7R7MVC3</accession>
<dbReference type="Proteomes" id="UP000595205">
    <property type="component" value="Chromosome"/>
</dbReference>
<organism evidence="1 2">
    <name type="scientific">Mycobacterium intracellulare</name>
    <dbReference type="NCBI Taxonomy" id="1767"/>
    <lineage>
        <taxon>Bacteria</taxon>
        <taxon>Bacillati</taxon>
        <taxon>Actinomycetota</taxon>
        <taxon>Actinomycetes</taxon>
        <taxon>Mycobacteriales</taxon>
        <taxon>Mycobacteriaceae</taxon>
        <taxon>Mycobacterium</taxon>
        <taxon>Mycobacterium avium complex (MAC)</taxon>
    </lineage>
</organism>
<proteinExistence type="predicted"/>
<evidence type="ECO:0000313" key="2">
    <source>
        <dbReference type="Proteomes" id="UP000595205"/>
    </source>
</evidence>
<evidence type="ECO:0000313" key="1">
    <source>
        <dbReference type="EMBL" id="BCP00706.1"/>
    </source>
</evidence>
<gene>
    <name evidence="1" type="ORF">MINTM018_34750</name>
</gene>
<dbReference type="AlphaFoldDB" id="A0A7R7MVC3"/>
<dbReference type="EMBL" id="AP024255">
    <property type="protein sequence ID" value="BCP00706.1"/>
    <property type="molecule type" value="Genomic_DNA"/>
</dbReference>
<sequence length="68" mass="7388">MEIFGGFGLLGVPPAGNVWHLGFFQASGVMPSYPECRRQAELTVRYANVYRRADTPIGISGDYDHAGA</sequence>
<name>A0A7R7MVC3_MYCIT</name>
<reference evidence="1 2" key="1">
    <citation type="submission" date="2020-12" db="EMBL/GenBank/DDBJ databases">
        <title>Genome sequence of clinical Mycobacterium intracellulare strains.</title>
        <authorList>
            <person name="Tateishi Y."/>
            <person name="Matsumoto S."/>
            <person name="Fukushima Y."/>
            <person name="Nakajima C."/>
            <person name="Suzuki Y."/>
        </authorList>
    </citation>
    <scope>NUCLEOTIDE SEQUENCE [LARGE SCALE GENOMIC DNA]</scope>
    <source>
        <strain evidence="1 2">M018</strain>
    </source>
</reference>